<comment type="similarity">
    <text evidence="1">Belongs to the Gfa family.</text>
</comment>
<keyword evidence="2" id="KW-0479">Metal-binding</keyword>
<feature type="domain" description="CENP-V/GFA" evidence="5">
    <location>
        <begin position="4"/>
        <end position="120"/>
    </location>
</feature>
<evidence type="ECO:0000259" key="5">
    <source>
        <dbReference type="PROSITE" id="PS51891"/>
    </source>
</evidence>
<dbReference type="Gene3D" id="3.90.1590.10">
    <property type="entry name" value="glutathione-dependent formaldehyde- activating enzyme (gfa)"/>
    <property type="match status" value="1"/>
</dbReference>
<name>A0ABQ6BZN6_9BURK</name>
<dbReference type="RefSeq" id="WP_234266477.1">
    <property type="nucleotide sequence ID" value="NZ_BSPB01000002.1"/>
</dbReference>
<dbReference type="InterPro" id="IPR006913">
    <property type="entry name" value="CENP-V/GFA"/>
</dbReference>
<evidence type="ECO:0000256" key="1">
    <source>
        <dbReference type="ARBA" id="ARBA00005495"/>
    </source>
</evidence>
<proteinExistence type="inferred from homology"/>
<reference evidence="7" key="1">
    <citation type="journal article" date="2019" name="Int. J. Syst. Evol. Microbiol.">
        <title>The Global Catalogue of Microorganisms (GCM) 10K type strain sequencing project: providing services to taxonomists for standard genome sequencing and annotation.</title>
        <authorList>
            <consortium name="The Broad Institute Genomics Platform"/>
            <consortium name="The Broad Institute Genome Sequencing Center for Infectious Disease"/>
            <person name="Wu L."/>
            <person name="Ma J."/>
        </authorList>
    </citation>
    <scope>NUCLEOTIDE SEQUENCE [LARGE SCALE GENOMIC DNA]</scope>
    <source>
        <strain evidence="7">NBRC 109341</strain>
    </source>
</reference>
<comment type="caution">
    <text evidence="6">The sequence shown here is derived from an EMBL/GenBank/DDBJ whole genome shotgun (WGS) entry which is preliminary data.</text>
</comment>
<evidence type="ECO:0000256" key="3">
    <source>
        <dbReference type="ARBA" id="ARBA00022833"/>
    </source>
</evidence>
<gene>
    <name evidence="6" type="ORF">GCM10007935_03920</name>
</gene>
<protein>
    <submittedName>
        <fullName evidence="6">Aldehyde-activating protein</fullName>
    </submittedName>
</protein>
<dbReference type="SUPFAM" id="SSF51316">
    <property type="entry name" value="Mss4-like"/>
    <property type="match status" value="1"/>
</dbReference>
<evidence type="ECO:0000256" key="2">
    <source>
        <dbReference type="ARBA" id="ARBA00022723"/>
    </source>
</evidence>
<dbReference type="Pfam" id="PF04828">
    <property type="entry name" value="GFA"/>
    <property type="match status" value="1"/>
</dbReference>
<dbReference type="EMBL" id="BSPB01000002">
    <property type="protein sequence ID" value="GLS12964.1"/>
    <property type="molecule type" value="Genomic_DNA"/>
</dbReference>
<keyword evidence="4" id="KW-0456">Lyase</keyword>
<dbReference type="PANTHER" id="PTHR33337">
    <property type="entry name" value="GFA DOMAIN-CONTAINING PROTEIN"/>
    <property type="match status" value="1"/>
</dbReference>
<dbReference type="Proteomes" id="UP001156903">
    <property type="component" value="Unassembled WGS sequence"/>
</dbReference>
<accession>A0ABQ6BZN6</accession>
<evidence type="ECO:0000313" key="6">
    <source>
        <dbReference type="EMBL" id="GLS12964.1"/>
    </source>
</evidence>
<dbReference type="PANTHER" id="PTHR33337:SF40">
    <property type="entry name" value="CENP-V_GFA DOMAIN-CONTAINING PROTEIN-RELATED"/>
    <property type="match status" value="1"/>
</dbReference>
<keyword evidence="3" id="KW-0862">Zinc</keyword>
<keyword evidence="7" id="KW-1185">Reference proteome</keyword>
<sequence length="141" mass="14971">MTERTGGCLCGQVRFRLTAEPIASRVCWCKDCQRIASNGTVNLIVPTAAMEISGNLGEYTRTADSGNQVIRRFCPQCGTQLFADSTGRVGATVVRVGTLDDPSSVRPSANIWSSSAPAWACLDSALERVERQPGPPPAKAG</sequence>
<dbReference type="PROSITE" id="PS51891">
    <property type="entry name" value="CENP_V_GFA"/>
    <property type="match status" value="1"/>
</dbReference>
<evidence type="ECO:0000313" key="7">
    <source>
        <dbReference type="Proteomes" id="UP001156903"/>
    </source>
</evidence>
<dbReference type="InterPro" id="IPR011057">
    <property type="entry name" value="Mss4-like_sf"/>
</dbReference>
<evidence type="ECO:0000256" key="4">
    <source>
        <dbReference type="ARBA" id="ARBA00023239"/>
    </source>
</evidence>
<organism evidence="6 7">
    <name type="scientific">Hydrogenophaga electricum</name>
    <dbReference type="NCBI Taxonomy" id="1230953"/>
    <lineage>
        <taxon>Bacteria</taxon>
        <taxon>Pseudomonadati</taxon>
        <taxon>Pseudomonadota</taxon>
        <taxon>Betaproteobacteria</taxon>
        <taxon>Burkholderiales</taxon>
        <taxon>Comamonadaceae</taxon>
        <taxon>Hydrogenophaga</taxon>
    </lineage>
</organism>